<evidence type="ECO:0000313" key="4">
    <source>
        <dbReference type="Proteomes" id="UP000830115"/>
    </source>
</evidence>
<dbReference type="Proteomes" id="UP000830115">
    <property type="component" value="Chromosome"/>
</dbReference>
<keyword evidence="3" id="KW-0378">Hydrolase</keyword>
<feature type="signal peptide" evidence="1">
    <location>
        <begin position="1"/>
        <end position="30"/>
    </location>
</feature>
<dbReference type="PANTHER" id="PTHR24094">
    <property type="entry name" value="SECRETED PROTEIN"/>
    <property type="match status" value="1"/>
</dbReference>
<dbReference type="PANTHER" id="PTHR24094:SF15">
    <property type="entry name" value="AMP-DEPENDENT SYNTHETASE_LIGASE DOMAIN-CONTAINING PROTEIN-RELATED"/>
    <property type="match status" value="1"/>
</dbReference>
<name>A0ABY4LZH9_9ACTN</name>
<dbReference type="InterPro" id="IPR011089">
    <property type="entry name" value="GmrSD_C"/>
</dbReference>
<keyword evidence="3" id="KW-0540">Nuclease</keyword>
<proteinExistence type="predicted"/>
<dbReference type="GO" id="GO:0004519">
    <property type="term" value="F:endonuclease activity"/>
    <property type="evidence" value="ECO:0007669"/>
    <property type="project" value="UniProtKB-KW"/>
</dbReference>
<dbReference type="Pfam" id="PF07510">
    <property type="entry name" value="GmrSD_C"/>
    <property type="match status" value="1"/>
</dbReference>
<gene>
    <name evidence="3" type="ORF">K9S39_02545</name>
</gene>
<evidence type="ECO:0000313" key="3">
    <source>
        <dbReference type="EMBL" id="UQA90906.1"/>
    </source>
</evidence>
<accession>A0ABY4LZH9</accession>
<protein>
    <submittedName>
        <fullName evidence="3">HNH endonuclease family protein</fullName>
    </submittedName>
</protein>
<organism evidence="3 4">
    <name type="scientific">Streptomyces halobius</name>
    <dbReference type="NCBI Taxonomy" id="2879846"/>
    <lineage>
        <taxon>Bacteria</taxon>
        <taxon>Bacillati</taxon>
        <taxon>Actinomycetota</taxon>
        <taxon>Actinomycetes</taxon>
        <taxon>Kitasatosporales</taxon>
        <taxon>Streptomycetaceae</taxon>
        <taxon>Streptomyces</taxon>
    </lineage>
</organism>
<sequence length="230" mass="25577">MSSSHWWRRVVATAASLALIGLTASTSAAATTAETTAETAASHLTPPDLPEPSPVGVARTELAGLRVEAPHSMDGYSRAKFPHWIKQEGECDTRETVLARDGEDVQQDDMCRAISGSWFSEYDSEWLTSSRQLDIDHIVPLANAWRSGADEWTTQQRKSFANDLTDPQLIAVSASSNRQKGDKSPDQWAPRYAYWCTYARAWIDVKHLYELNVTRPESAMLADMLDTCDQ</sequence>
<dbReference type="RefSeq" id="WP_248861673.1">
    <property type="nucleotide sequence ID" value="NZ_CP086322.1"/>
</dbReference>
<reference evidence="3" key="1">
    <citation type="submission" date="2021-10" db="EMBL/GenBank/DDBJ databases">
        <title>Streptomyces nigrumlapis sp.nov.,an antimicrobial producing actinobacterium isolated from Black Gobi rocks.</title>
        <authorList>
            <person name="Wen Y."/>
            <person name="Zhang W."/>
            <person name="Liu X.G."/>
        </authorList>
    </citation>
    <scope>NUCLEOTIDE SEQUENCE</scope>
    <source>
        <strain evidence="3">ST13-2-2</strain>
    </source>
</reference>
<evidence type="ECO:0000256" key="1">
    <source>
        <dbReference type="SAM" id="SignalP"/>
    </source>
</evidence>
<dbReference type="EMBL" id="CP086322">
    <property type="protein sequence ID" value="UQA90906.1"/>
    <property type="molecule type" value="Genomic_DNA"/>
</dbReference>
<keyword evidence="1" id="KW-0732">Signal</keyword>
<keyword evidence="4" id="KW-1185">Reference proteome</keyword>
<evidence type="ECO:0000259" key="2">
    <source>
        <dbReference type="Pfam" id="PF07510"/>
    </source>
</evidence>
<keyword evidence="3" id="KW-0255">Endonuclease</keyword>
<feature type="chain" id="PRO_5046053867" evidence="1">
    <location>
        <begin position="31"/>
        <end position="230"/>
    </location>
</feature>
<feature type="domain" description="GmrSD restriction endonucleases C-terminal" evidence="2">
    <location>
        <begin position="117"/>
        <end position="223"/>
    </location>
</feature>